<dbReference type="Proteomes" id="UP000026961">
    <property type="component" value="Chromosome 10"/>
</dbReference>
<dbReference type="Gramene" id="OGLUM10G12380.1">
    <property type="protein sequence ID" value="OGLUM10G12380.1"/>
    <property type="gene ID" value="OGLUM10G12380"/>
</dbReference>
<dbReference type="HOGENOM" id="CLU_2162328_0_0_1"/>
<keyword evidence="2" id="KW-1185">Reference proteome</keyword>
<reference evidence="1" key="2">
    <citation type="submission" date="2018-05" db="EMBL/GenBank/DDBJ databases">
        <title>OgluRS3 (Oryza glumaepatula Reference Sequence Version 3).</title>
        <authorList>
            <person name="Zhang J."/>
            <person name="Kudrna D."/>
            <person name="Lee S."/>
            <person name="Talag J."/>
            <person name="Welchert J."/>
            <person name="Wing R.A."/>
        </authorList>
    </citation>
    <scope>NUCLEOTIDE SEQUENCE [LARGE SCALE GENOMIC DNA]</scope>
</reference>
<organism evidence="1">
    <name type="scientific">Oryza glumipatula</name>
    <dbReference type="NCBI Taxonomy" id="40148"/>
    <lineage>
        <taxon>Eukaryota</taxon>
        <taxon>Viridiplantae</taxon>
        <taxon>Streptophyta</taxon>
        <taxon>Embryophyta</taxon>
        <taxon>Tracheophyta</taxon>
        <taxon>Spermatophyta</taxon>
        <taxon>Magnoliopsida</taxon>
        <taxon>Liliopsida</taxon>
        <taxon>Poales</taxon>
        <taxon>Poaceae</taxon>
        <taxon>BOP clade</taxon>
        <taxon>Oryzoideae</taxon>
        <taxon>Oryzeae</taxon>
        <taxon>Oryzinae</taxon>
        <taxon>Oryza</taxon>
    </lineage>
</organism>
<proteinExistence type="predicted"/>
<reference evidence="1" key="1">
    <citation type="submission" date="2015-04" db="UniProtKB">
        <authorList>
            <consortium name="EnsemblPlants"/>
        </authorList>
    </citation>
    <scope>IDENTIFICATION</scope>
</reference>
<name>A0A0E0BBG0_9ORYZ</name>
<evidence type="ECO:0000313" key="2">
    <source>
        <dbReference type="Proteomes" id="UP000026961"/>
    </source>
</evidence>
<dbReference type="EnsemblPlants" id="OGLUM10G12380.1">
    <property type="protein sequence ID" value="OGLUM10G12380.1"/>
    <property type="gene ID" value="OGLUM10G12380"/>
</dbReference>
<evidence type="ECO:0000313" key="1">
    <source>
        <dbReference type="EnsemblPlants" id="OGLUM10G12380.1"/>
    </source>
</evidence>
<dbReference type="AlphaFoldDB" id="A0A0E0BBG0"/>
<accession>A0A0E0BBG0</accession>
<sequence length="111" mass="11508">MSAAAAGGGGGRGHVGRSLQVALADKLDIVKSLGIIGGYPDVIIHFTLEMSLVLRPRRAAPVSAFPALPPPDTCNNGNAPRKLWGLVWCVTCSSPLRILSSGRGYASTVAR</sequence>
<protein>
    <submittedName>
        <fullName evidence="1">Uncharacterized protein</fullName>
    </submittedName>
</protein>